<evidence type="ECO:0000313" key="2">
    <source>
        <dbReference type="Proteomes" id="UP000828941"/>
    </source>
</evidence>
<accession>A0ACB9LF65</accession>
<name>A0ACB9LF65_BAUVA</name>
<proteinExistence type="predicted"/>
<reference evidence="1 2" key="1">
    <citation type="journal article" date="2022" name="DNA Res.">
        <title>Chromosomal-level genome assembly of the orchid tree Bauhinia variegata (Leguminosae; Cercidoideae) supports the allotetraploid origin hypothesis of Bauhinia.</title>
        <authorList>
            <person name="Zhong Y."/>
            <person name="Chen Y."/>
            <person name="Zheng D."/>
            <person name="Pang J."/>
            <person name="Liu Y."/>
            <person name="Luo S."/>
            <person name="Meng S."/>
            <person name="Qian L."/>
            <person name="Wei D."/>
            <person name="Dai S."/>
            <person name="Zhou R."/>
        </authorList>
    </citation>
    <scope>NUCLEOTIDE SEQUENCE [LARGE SCALE GENOMIC DNA]</scope>
    <source>
        <strain evidence="1">BV-YZ2020</strain>
    </source>
</reference>
<keyword evidence="2" id="KW-1185">Reference proteome</keyword>
<organism evidence="1 2">
    <name type="scientific">Bauhinia variegata</name>
    <name type="common">Purple orchid tree</name>
    <name type="synonym">Phanera variegata</name>
    <dbReference type="NCBI Taxonomy" id="167791"/>
    <lineage>
        <taxon>Eukaryota</taxon>
        <taxon>Viridiplantae</taxon>
        <taxon>Streptophyta</taxon>
        <taxon>Embryophyta</taxon>
        <taxon>Tracheophyta</taxon>
        <taxon>Spermatophyta</taxon>
        <taxon>Magnoliopsida</taxon>
        <taxon>eudicotyledons</taxon>
        <taxon>Gunneridae</taxon>
        <taxon>Pentapetalae</taxon>
        <taxon>rosids</taxon>
        <taxon>fabids</taxon>
        <taxon>Fabales</taxon>
        <taxon>Fabaceae</taxon>
        <taxon>Cercidoideae</taxon>
        <taxon>Cercideae</taxon>
        <taxon>Bauhiniinae</taxon>
        <taxon>Bauhinia</taxon>
    </lineage>
</organism>
<dbReference type="EMBL" id="CM039437">
    <property type="protein sequence ID" value="KAI4308255.1"/>
    <property type="molecule type" value="Genomic_DNA"/>
</dbReference>
<evidence type="ECO:0000313" key="1">
    <source>
        <dbReference type="EMBL" id="KAI4308255.1"/>
    </source>
</evidence>
<dbReference type="Proteomes" id="UP000828941">
    <property type="component" value="Chromosome 12"/>
</dbReference>
<gene>
    <name evidence="1" type="ORF">L6164_031348</name>
</gene>
<comment type="caution">
    <text evidence="1">The sequence shown here is derived from an EMBL/GenBank/DDBJ whole genome shotgun (WGS) entry which is preliminary data.</text>
</comment>
<sequence>MVFYRWREILLEWKYDKNYEQNFQMVQVEVLPPMKVCQFCKKKFNSGQALGGHIRTHYKELRRKNYLNHFKMEEDSSSRSSKFHDGFRVLPKSWGFRQKRSSRLVVIRDKTEAQVNTKRQELKAAEIAAEEEETNHDGESAMLESLKELAGSSEHQITRKGKGVQVSEAIGTDAITEAEAAVVEGSDGSGSVNQVADEASANCKKLEFDLNELLPLPIEDNDA</sequence>
<protein>
    <submittedName>
        <fullName evidence="1">Uncharacterized protein</fullName>
    </submittedName>
</protein>